<reference evidence="1 2" key="1">
    <citation type="submission" date="2016-12" db="EMBL/GenBank/DDBJ databases">
        <title>Genome sequencing and description of Paenibacillus sp. nov. from high altitude lake in the Indian Trans- Himalayas.</title>
        <authorList>
            <person name="Kiran S."/>
            <person name="Swarnkar M.K."/>
            <person name="Rana A."/>
            <person name="Tewari R."/>
            <person name="Gulati A."/>
        </authorList>
    </citation>
    <scope>NUCLEOTIDE SEQUENCE [LARGE SCALE GENOMIC DNA]</scope>
    <source>
        <strain evidence="1 2">IHBB 9951</strain>
    </source>
</reference>
<dbReference type="Proteomes" id="UP000189059">
    <property type="component" value="Unassembled WGS sequence"/>
</dbReference>
<organism evidence="1 2">
    <name type="scientific">Paenibacillus ihbetae</name>
    <dbReference type="NCBI Taxonomy" id="1870820"/>
    <lineage>
        <taxon>Bacteria</taxon>
        <taxon>Bacillati</taxon>
        <taxon>Bacillota</taxon>
        <taxon>Bacilli</taxon>
        <taxon>Bacillales</taxon>
        <taxon>Paenibacillaceae</taxon>
        <taxon>Paenibacillus</taxon>
    </lineage>
</organism>
<evidence type="ECO:0000313" key="2">
    <source>
        <dbReference type="Proteomes" id="UP000189059"/>
    </source>
</evidence>
<sequence length="115" mass="13160">MARAKEILEPSFDKTWELIYKLASKRISQKYDEWKKSRNFNNVYRVSTVEPRLRAAEDLPPEEAAIAVRSILSFLISLHDELVKQVVKALGYARSGSTLEKSIRLGHKATEVNLT</sequence>
<accession>A0ABX3JS29</accession>
<comment type="caution">
    <text evidence="1">The sequence shown here is derived from an EMBL/GenBank/DDBJ whole genome shotgun (WGS) entry which is preliminary data.</text>
</comment>
<proteinExistence type="predicted"/>
<dbReference type="EMBL" id="MRVI01000002">
    <property type="protein sequence ID" value="OOC58730.1"/>
    <property type="molecule type" value="Genomic_DNA"/>
</dbReference>
<keyword evidence="2" id="KW-1185">Reference proteome</keyword>
<gene>
    <name evidence="1" type="ORF">BBD40_23920</name>
</gene>
<protein>
    <submittedName>
        <fullName evidence="1">Uncharacterized protein</fullName>
    </submittedName>
</protein>
<dbReference type="RefSeq" id="WP_077569635.1">
    <property type="nucleotide sequence ID" value="NZ_MRVI01000002.1"/>
</dbReference>
<name>A0ABX3JS29_9BACL</name>
<evidence type="ECO:0000313" key="1">
    <source>
        <dbReference type="EMBL" id="OOC58730.1"/>
    </source>
</evidence>